<protein>
    <submittedName>
        <fullName evidence="6">Multiple epidermal growth factor-like domains protein 11</fullName>
    </submittedName>
</protein>
<dbReference type="OMA" id="HEFMLAT"/>
<feature type="region of interest" description="Disordered" evidence="1">
    <location>
        <begin position="506"/>
        <end position="535"/>
    </location>
</feature>
<feature type="signal peptide" evidence="2">
    <location>
        <begin position="1"/>
        <end position="23"/>
    </location>
</feature>
<keyword evidence="2" id="KW-0732">Signal</keyword>
<organism evidence="5 6">
    <name type="scientific">Acanthaster planci</name>
    <name type="common">Crown-of-thorns starfish</name>
    <dbReference type="NCBI Taxonomy" id="133434"/>
    <lineage>
        <taxon>Eukaryota</taxon>
        <taxon>Metazoa</taxon>
        <taxon>Echinodermata</taxon>
        <taxon>Eleutherozoa</taxon>
        <taxon>Asterozoa</taxon>
        <taxon>Asteroidea</taxon>
        <taxon>Valvatacea</taxon>
        <taxon>Valvatida</taxon>
        <taxon>Acanthasteridae</taxon>
        <taxon>Acanthaster</taxon>
    </lineage>
</organism>
<dbReference type="InterPro" id="IPR000742">
    <property type="entry name" value="EGF"/>
</dbReference>
<feature type="domain" description="EGF-like" evidence="3">
    <location>
        <begin position="348"/>
        <end position="359"/>
    </location>
</feature>
<evidence type="ECO:0000256" key="2">
    <source>
        <dbReference type="SAM" id="SignalP"/>
    </source>
</evidence>
<dbReference type="KEGG" id="aplc:110987852"/>
<dbReference type="PROSITE" id="PS01186">
    <property type="entry name" value="EGF_2"/>
    <property type="match status" value="1"/>
</dbReference>
<proteinExistence type="predicted"/>
<dbReference type="RefSeq" id="XP_022106656.1">
    <property type="nucleotide sequence ID" value="XM_022250964.1"/>
</dbReference>
<dbReference type="Gene3D" id="2.170.300.10">
    <property type="entry name" value="Tie2 ligand-binding domain superfamily"/>
    <property type="match status" value="1"/>
</dbReference>
<dbReference type="Proteomes" id="UP000694845">
    <property type="component" value="Unplaced"/>
</dbReference>
<dbReference type="InterPro" id="IPR035940">
    <property type="entry name" value="CAP_sf"/>
</dbReference>
<dbReference type="PROSITE" id="PS01010">
    <property type="entry name" value="CRISP_2"/>
    <property type="match status" value="1"/>
</dbReference>
<evidence type="ECO:0000259" key="4">
    <source>
        <dbReference type="PROSITE" id="PS01186"/>
    </source>
</evidence>
<keyword evidence="5" id="KW-1185">Reference proteome</keyword>
<dbReference type="PRINTS" id="PR00837">
    <property type="entry name" value="V5TPXLIKE"/>
</dbReference>
<dbReference type="AlphaFoldDB" id="A0A8B7ZT58"/>
<reference evidence="6" key="1">
    <citation type="submission" date="2025-08" db="UniProtKB">
        <authorList>
            <consortium name="RefSeq"/>
        </authorList>
    </citation>
    <scope>IDENTIFICATION</scope>
</reference>
<dbReference type="PROSITE" id="PS01009">
    <property type="entry name" value="CRISP_1"/>
    <property type="match status" value="1"/>
</dbReference>
<dbReference type="InterPro" id="IPR002413">
    <property type="entry name" value="V5_allergen-like"/>
</dbReference>
<dbReference type="SMART" id="SM00198">
    <property type="entry name" value="SCP"/>
    <property type="match status" value="1"/>
</dbReference>
<sequence length="535" mass="58448">MLRVGAVFVVVELCLSWGTGVNAQVDANGTYMAVNLTQEEKDVFLGAHNELRAKVDPEAANMMYMKWDESLALMAQAWSAECIWEHGQPTPNISPFTRLGQNLYLITGYGNRPSGKAVSTAWYNEIRHYTFETGACESGKACGHYTQLAWATSYALGCGMDFCESADKTDYDNVWIVTCNYGPTGNVGGLKPYKPGPNCTKCDSGVGECYNSLCRLCSDHTEKCVCAQACESCGELNSTSCSCKCPNGFQGTDCADICEDFDSRCGVLNGGYPKPWCWDETAEDHEFMLATCPATCELCVVEQDPDSYCPGVPTLKPPTTPGPTPTPKVCVPLDCQNGGVYDEETCECKCPPQYQGELCDKPKPTLEQTSTQPTECPLLDCQNGGKFDEEACKCRCFQGYQGKLCQHSKEDIANGVVIILSADFNRWGEMEPIFKTGIAESLTTHCNDNFEVCCPDRGSKTTSEKFSYANESDILVASGYPEPSEDIENEFSTMFLARELGESELCVKGGSPTTQSRQKADTEHAMYERDATPGG</sequence>
<dbReference type="PANTHER" id="PTHR10334">
    <property type="entry name" value="CYSTEINE-RICH SECRETORY PROTEIN-RELATED"/>
    <property type="match status" value="1"/>
</dbReference>
<evidence type="ECO:0000313" key="5">
    <source>
        <dbReference type="Proteomes" id="UP000694845"/>
    </source>
</evidence>
<name>A0A8B7ZT58_ACAPL</name>
<dbReference type="InterPro" id="IPR018244">
    <property type="entry name" value="Allrgn_V5/Tpx1_CS"/>
</dbReference>
<dbReference type="GeneID" id="110987852"/>
<evidence type="ECO:0000313" key="6">
    <source>
        <dbReference type="RefSeq" id="XP_022106656.1"/>
    </source>
</evidence>
<feature type="chain" id="PRO_5034760721" evidence="2">
    <location>
        <begin position="24"/>
        <end position="535"/>
    </location>
</feature>
<gene>
    <name evidence="6" type="primary">LOC110987852</name>
</gene>
<dbReference type="Gene3D" id="3.40.33.10">
    <property type="entry name" value="CAP"/>
    <property type="match status" value="1"/>
</dbReference>
<dbReference type="SMART" id="SM00181">
    <property type="entry name" value="EGF"/>
    <property type="match status" value="3"/>
</dbReference>
<dbReference type="GO" id="GO:0005576">
    <property type="term" value="C:extracellular region"/>
    <property type="evidence" value="ECO:0007669"/>
    <property type="project" value="InterPro"/>
</dbReference>
<dbReference type="PRINTS" id="PR00838">
    <property type="entry name" value="V5ALLERGEN"/>
</dbReference>
<dbReference type="OrthoDB" id="43654at2759"/>
<evidence type="ECO:0000256" key="1">
    <source>
        <dbReference type="SAM" id="MobiDB-lite"/>
    </source>
</evidence>
<dbReference type="InterPro" id="IPR014044">
    <property type="entry name" value="CAP_dom"/>
</dbReference>
<accession>A0A8B7ZT58</accession>
<feature type="domain" description="EGF-like" evidence="3 4">
    <location>
        <begin position="394"/>
        <end position="405"/>
    </location>
</feature>
<dbReference type="Pfam" id="PF00188">
    <property type="entry name" value="CAP"/>
    <property type="match status" value="1"/>
</dbReference>
<feature type="compositionally biased region" description="Basic and acidic residues" evidence="1">
    <location>
        <begin position="518"/>
        <end position="535"/>
    </location>
</feature>
<evidence type="ECO:0000259" key="3">
    <source>
        <dbReference type="PROSITE" id="PS00022"/>
    </source>
</evidence>
<dbReference type="InterPro" id="IPR001283">
    <property type="entry name" value="CRISP-related"/>
</dbReference>
<dbReference type="SUPFAM" id="SSF55797">
    <property type="entry name" value="PR-1-like"/>
    <property type="match status" value="1"/>
</dbReference>
<dbReference type="PROSITE" id="PS00022">
    <property type="entry name" value="EGF_1"/>
    <property type="match status" value="2"/>
</dbReference>